<sequence>MLSLHPVMLFFIHNRCYRPRQNNEYPPFSELAPLHRDKFVCSLIHLSRHVPYLHHATCTSVLLARSVDERFTIQDFSRTDISGFAHSQVW</sequence>
<protein>
    <submittedName>
        <fullName evidence="1">Uncharacterized protein</fullName>
    </submittedName>
</protein>
<evidence type="ECO:0000313" key="2">
    <source>
        <dbReference type="Proteomes" id="UP001472677"/>
    </source>
</evidence>
<dbReference type="EMBL" id="JBBPBM010000063">
    <property type="protein sequence ID" value="KAK8515610.1"/>
    <property type="molecule type" value="Genomic_DNA"/>
</dbReference>
<dbReference type="Proteomes" id="UP001472677">
    <property type="component" value="Unassembled WGS sequence"/>
</dbReference>
<accession>A0ABR2C879</accession>
<comment type="caution">
    <text evidence="1">The sequence shown here is derived from an EMBL/GenBank/DDBJ whole genome shotgun (WGS) entry which is preliminary data.</text>
</comment>
<organism evidence="1 2">
    <name type="scientific">Hibiscus sabdariffa</name>
    <name type="common">roselle</name>
    <dbReference type="NCBI Taxonomy" id="183260"/>
    <lineage>
        <taxon>Eukaryota</taxon>
        <taxon>Viridiplantae</taxon>
        <taxon>Streptophyta</taxon>
        <taxon>Embryophyta</taxon>
        <taxon>Tracheophyta</taxon>
        <taxon>Spermatophyta</taxon>
        <taxon>Magnoliopsida</taxon>
        <taxon>eudicotyledons</taxon>
        <taxon>Gunneridae</taxon>
        <taxon>Pentapetalae</taxon>
        <taxon>rosids</taxon>
        <taxon>malvids</taxon>
        <taxon>Malvales</taxon>
        <taxon>Malvaceae</taxon>
        <taxon>Malvoideae</taxon>
        <taxon>Hibiscus</taxon>
    </lineage>
</organism>
<gene>
    <name evidence="1" type="ORF">V6N12_075642</name>
</gene>
<name>A0ABR2C879_9ROSI</name>
<proteinExistence type="predicted"/>
<keyword evidence="2" id="KW-1185">Reference proteome</keyword>
<evidence type="ECO:0000313" key="1">
    <source>
        <dbReference type="EMBL" id="KAK8515610.1"/>
    </source>
</evidence>
<reference evidence="1 2" key="1">
    <citation type="journal article" date="2024" name="G3 (Bethesda)">
        <title>Genome assembly of Hibiscus sabdariffa L. provides insights into metabolisms of medicinal natural products.</title>
        <authorList>
            <person name="Kim T."/>
        </authorList>
    </citation>
    <scope>NUCLEOTIDE SEQUENCE [LARGE SCALE GENOMIC DNA]</scope>
    <source>
        <strain evidence="1">TK-2024</strain>
        <tissue evidence="1">Old leaves</tissue>
    </source>
</reference>